<evidence type="ECO:0000256" key="1">
    <source>
        <dbReference type="SAM" id="MobiDB-lite"/>
    </source>
</evidence>
<evidence type="ECO:0000313" key="3">
    <source>
        <dbReference type="Proteomes" id="UP001500804"/>
    </source>
</evidence>
<dbReference type="Proteomes" id="UP001500804">
    <property type="component" value="Unassembled WGS sequence"/>
</dbReference>
<sequence>MKTVNHGPARIVSKSKCHYYAHLEVAAMNEYTAPDDQTVPSAHHDTEGGGTRTRRLLTILALTVVGLTGAVSTAPASMAQAASVGSAVAPARPIEGDPGPESDDEPCGGNRTVSGFEGVQICPDWSPDGRIPVYEKPRADSKRIGFINAAGDDFYICQLKGGTHELRGFENNWWAFTKADGDAGFGYVPQTYFKGGGPNVKDATLDSCRS</sequence>
<accession>A0ABP9NPW9</accession>
<evidence type="ECO:0008006" key="4">
    <source>
        <dbReference type="Google" id="ProtNLM"/>
    </source>
</evidence>
<proteinExistence type="predicted"/>
<gene>
    <name evidence="2" type="ORF">GCM10023320_49280</name>
</gene>
<feature type="region of interest" description="Disordered" evidence="1">
    <location>
        <begin position="90"/>
        <end position="110"/>
    </location>
</feature>
<reference evidence="3" key="1">
    <citation type="journal article" date="2019" name="Int. J. Syst. Evol. Microbiol.">
        <title>The Global Catalogue of Microorganisms (GCM) 10K type strain sequencing project: providing services to taxonomists for standard genome sequencing and annotation.</title>
        <authorList>
            <consortium name="The Broad Institute Genomics Platform"/>
            <consortium name="The Broad Institute Genome Sequencing Center for Infectious Disease"/>
            <person name="Wu L."/>
            <person name="Ma J."/>
        </authorList>
    </citation>
    <scope>NUCLEOTIDE SEQUENCE [LARGE SCALE GENOMIC DNA]</scope>
    <source>
        <strain evidence="3">JCM 18302</strain>
    </source>
</reference>
<keyword evidence="3" id="KW-1185">Reference proteome</keyword>
<name>A0ABP9NPW9_9PSEU</name>
<dbReference type="EMBL" id="BAABJO010000020">
    <property type="protein sequence ID" value="GAA5129180.1"/>
    <property type="molecule type" value="Genomic_DNA"/>
</dbReference>
<comment type="caution">
    <text evidence="2">The sequence shown here is derived from an EMBL/GenBank/DDBJ whole genome shotgun (WGS) entry which is preliminary data.</text>
</comment>
<protein>
    <recommendedName>
        <fullName evidence="4">SH3 domain-containing protein</fullName>
    </recommendedName>
</protein>
<evidence type="ECO:0000313" key="2">
    <source>
        <dbReference type="EMBL" id="GAA5129180.1"/>
    </source>
</evidence>
<organism evidence="2 3">
    <name type="scientific">Pseudonocardia adelaidensis</name>
    <dbReference type="NCBI Taxonomy" id="648754"/>
    <lineage>
        <taxon>Bacteria</taxon>
        <taxon>Bacillati</taxon>
        <taxon>Actinomycetota</taxon>
        <taxon>Actinomycetes</taxon>
        <taxon>Pseudonocardiales</taxon>
        <taxon>Pseudonocardiaceae</taxon>
        <taxon>Pseudonocardia</taxon>
    </lineage>
</organism>